<evidence type="ECO:0000256" key="1">
    <source>
        <dbReference type="ARBA" id="ARBA00004680"/>
    </source>
</evidence>
<dbReference type="STRING" id="375760.SAMN04488073_0690"/>
<evidence type="ECO:0000313" key="10">
    <source>
        <dbReference type="EMBL" id="SFR40978.1"/>
    </source>
</evidence>
<dbReference type="UniPathway" id="UPA00109">
    <property type="reaction ID" value="UER00189"/>
</dbReference>
<dbReference type="OrthoDB" id="9809429at2"/>
<evidence type="ECO:0000256" key="2">
    <source>
        <dbReference type="ARBA" id="ARBA00004939"/>
    </source>
</evidence>
<dbReference type="InterPro" id="IPR013785">
    <property type="entry name" value="Aldolase_TIM"/>
</dbReference>
<feature type="binding site" evidence="8">
    <location>
        <position position="174"/>
    </location>
    <ligand>
        <name>substrate</name>
    </ligand>
</feature>
<dbReference type="GO" id="GO:0006094">
    <property type="term" value="P:gluconeogenesis"/>
    <property type="evidence" value="ECO:0007669"/>
    <property type="project" value="UniProtKB-UniRule"/>
</dbReference>
<dbReference type="GO" id="GO:0004807">
    <property type="term" value="F:triose-phosphate isomerase activity"/>
    <property type="evidence" value="ECO:0007669"/>
    <property type="project" value="UniProtKB-UniRule"/>
</dbReference>
<dbReference type="GO" id="GO:0019563">
    <property type="term" value="P:glycerol catabolic process"/>
    <property type="evidence" value="ECO:0007669"/>
    <property type="project" value="TreeGrafter"/>
</dbReference>
<dbReference type="GO" id="GO:0046166">
    <property type="term" value="P:glyceraldehyde-3-phosphate biosynthetic process"/>
    <property type="evidence" value="ECO:0007669"/>
    <property type="project" value="TreeGrafter"/>
</dbReference>
<evidence type="ECO:0000256" key="9">
    <source>
        <dbReference type="RuleBase" id="RU363013"/>
    </source>
</evidence>
<evidence type="ECO:0000256" key="5">
    <source>
        <dbReference type="ARBA" id="ARBA00022490"/>
    </source>
</evidence>
<keyword evidence="5 8" id="KW-0963">Cytoplasm</keyword>
<comment type="function">
    <text evidence="8">Involved in the gluconeogenesis. Catalyzes stereospecifically the conversion of dihydroxyacetone phosphate (DHAP) to D-glyceraldehyde-3-phosphate (G3P).</text>
</comment>
<evidence type="ECO:0000256" key="8">
    <source>
        <dbReference type="HAMAP-Rule" id="MF_00147"/>
    </source>
</evidence>
<feature type="binding site" evidence="8">
    <location>
        <position position="217"/>
    </location>
    <ligand>
        <name>substrate</name>
    </ligand>
</feature>
<comment type="pathway">
    <text evidence="1 8 9">Carbohydrate degradation; glycolysis; D-glyceraldehyde 3-phosphate from glycerone phosphate: step 1/1.</text>
</comment>
<dbReference type="SUPFAM" id="SSF51351">
    <property type="entry name" value="Triosephosphate isomerase (TIM)"/>
    <property type="match status" value="1"/>
</dbReference>
<dbReference type="GO" id="GO:0006096">
    <property type="term" value="P:glycolytic process"/>
    <property type="evidence" value="ECO:0007669"/>
    <property type="project" value="UniProtKB-UniRule"/>
</dbReference>
<keyword evidence="7 8" id="KW-0413">Isomerase</keyword>
<feature type="binding site" evidence="8">
    <location>
        <begin position="238"/>
        <end position="239"/>
    </location>
    <ligand>
        <name>substrate</name>
    </ligand>
</feature>
<dbReference type="InterPro" id="IPR035990">
    <property type="entry name" value="TIM_sf"/>
</dbReference>
<dbReference type="NCBIfam" id="TIGR00419">
    <property type="entry name" value="tim"/>
    <property type="match status" value="1"/>
</dbReference>
<dbReference type="FunFam" id="3.20.20.70:FF:000016">
    <property type="entry name" value="Triosephosphate isomerase"/>
    <property type="match status" value="1"/>
</dbReference>
<dbReference type="Proteomes" id="UP000199290">
    <property type="component" value="Unassembled WGS sequence"/>
</dbReference>
<dbReference type="RefSeq" id="WP_091986076.1">
    <property type="nucleotide sequence ID" value="NZ_FOYV01000001.1"/>
</dbReference>
<keyword evidence="6 8" id="KW-0324">Glycolysis</keyword>
<dbReference type="CDD" id="cd00311">
    <property type="entry name" value="TIM"/>
    <property type="match status" value="1"/>
</dbReference>
<evidence type="ECO:0000256" key="4">
    <source>
        <dbReference type="ARBA" id="ARBA00022432"/>
    </source>
</evidence>
<comment type="pathway">
    <text evidence="2">Carbohydrate metabolism; erythritol degradation.</text>
</comment>
<dbReference type="HAMAP" id="MF_00147_B">
    <property type="entry name" value="TIM_B"/>
    <property type="match status" value="1"/>
</dbReference>
<dbReference type="EMBL" id="FOYV01000001">
    <property type="protein sequence ID" value="SFR40978.1"/>
    <property type="molecule type" value="Genomic_DNA"/>
</dbReference>
<feature type="active site" description="Electrophile" evidence="8">
    <location>
        <position position="96"/>
    </location>
</feature>
<gene>
    <name evidence="8" type="primary">tpiA</name>
    <name evidence="10" type="ORF">SAMN04488073_0690</name>
</gene>
<dbReference type="Pfam" id="PF00121">
    <property type="entry name" value="TIM"/>
    <property type="match status" value="1"/>
</dbReference>
<dbReference type="PROSITE" id="PS51440">
    <property type="entry name" value="TIM_2"/>
    <property type="match status" value="1"/>
</dbReference>
<evidence type="ECO:0000313" key="11">
    <source>
        <dbReference type="Proteomes" id="UP000199290"/>
    </source>
</evidence>
<dbReference type="PANTHER" id="PTHR21139">
    <property type="entry name" value="TRIOSEPHOSPHATE ISOMERASE"/>
    <property type="match status" value="1"/>
</dbReference>
<dbReference type="PROSITE" id="PS00171">
    <property type="entry name" value="TIM_1"/>
    <property type="match status" value="1"/>
</dbReference>
<protein>
    <recommendedName>
        <fullName evidence="8 9">Triosephosphate isomerase</fullName>
        <shortName evidence="8">TIM</shortName>
        <shortName evidence="8">TPI</shortName>
        <ecNumber evidence="8 9">5.3.1.1</ecNumber>
    </recommendedName>
    <alternativeName>
        <fullName evidence="8">Triose-phosphate isomerase</fullName>
    </alternativeName>
</protein>
<reference evidence="11" key="1">
    <citation type="submission" date="2016-10" db="EMBL/GenBank/DDBJ databases">
        <authorList>
            <person name="Varghese N."/>
            <person name="Submissions S."/>
        </authorList>
    </citation>
    <scope>NUCLEOTIDE SEQUENCE [LARGE SCALE GENOMIC DNA]</scope>
    <source>
        <strain evidence="11">CGMCC 1.6294</strain>
    </source>
</reference>
<dbReference type="InterPro" id="IPR000652">
    <property type="entry name" value="Triosephosphate_isomerase"/>
</dbReference>
<dbReference type="UniPathway" id="UPA00138"/>
<feature type="binding site" evidence="8">
    <location>
        <begin position="9"/>
        <end position="11"/>
    </location>
    <ligand>
        <name>substrate</name>
    </ligand>
</feature>
<dbReference type="EC" id="5.3.1.1" evidence="8 9"/>
<evidence type="ECO:0000256" key="3">
    <source>
        <dbReference type="ARBA" id="ARBA00007422"/>
    </source>
</evidence>
<organism evidence="10 11">
    <name type="scientific">Marinobacter gudaonensis</name>
    <dbReference type="NCBI Taxonomy" id="375760"/>
    <lineage>
        <taxon>Bacteria</taxon>
        <taxon>Pseudomonadati</taxon>
        <taxon>Pseudomonadota</taxon>
        <taxon>Gammaproteobacteria</taxon>
        <taxon>Pseudomonadales</taxon>
        <taxon>Marinobacteraceae</taxon>
        <taxon>Marinobacter</taxon>
    </lineage>
</organism>
<proteinExistence type="inferred from homology"/>
<comment type="subunit">
    <text evidence="8 9">Homodimer.</text>
</comment>
<keyword evidence="11" id="KW-1185">Reference proteome</keyword>
<dbReference type="InterPro" id="IPR020861">
    <property type="entry name" value="Triosephosphate_isomerase_AS"/>
</dbReference>
<dbReference type="AlphaFoldDB" id="A0A1I6GFP8"/>
<sequence length="268" mass="28765">MRKPILIGNWKMNGSLQANQALMVRVLPRLRMFRKSIDLAVCPPFPYLFQVRDLLGYTGIMLGAQNASAFVSGAYTGEVSATMLQEMGCRYALVGHSERRALFGESNQEVAARYRSVQSVGLTPVLCVGETLEERESDQTALVIEQQLQAVIDEVGLTAMASGIVAYEPVWAIGTGRTATPEQVSAVHQQIRRFFARSAPEAAEDISQTVRIIYGGSVKAGNAYELFSLADVDGGLIGGASLHADEFGTIAGALAEASGILEGECETD</sequence>
<keyword evidence="4 8" id="KW-0312">Gluconeogenesis</keyword>
<dbReference type="PANTHER" id="PTHR21139:SF42">
    <property type="entry name" value="TRIOSEPHOSPHATE ISOMERASE"/>
    <property type="match status" value="1"/>
</dbReference>
<comment type="subcellular location">
    <subcellularLocation>
        <location evidence="8 9">Cytoplasm</location>
    </subcellularLocation>
</comment>
<name>A0A1I6GFP8_9GAMM</name>
<evidence type="ECO:0000256" key="7">
    <source>
        <dbReference type="ARBA" id="ARBA00023235"/>
    </source>
</evidence>
<evidence type="ECO:0000256" key="6">
    <source>
        <dbReference type="ARBA" id="ARBA00023152"/>
    </source>
</evidence>
<dbReference type="Gene3D" id="3.20.20.70">
    <property type="entry name" value="Aldolase class I"/>
    <property type="match status" value="1"/>
</dbReference>
<comment type="similarity">
    <text evidence="3 8 9">Belongs to the triosephosphate isomerase family.</text>
</comment>
<dbReference type="InterPro" id="IPR022896">
    <property type="entry name" value="TrioseP_Isoase_bac/euk"/>
</dbReference>
<accession>A0A1I6GFP8</accession>
<comment type="catalytic activity">
    <reaction evidence="8 9">
        <text>D-glyceraldehyde 3-phosphate = dihydroxyacetone phosphate</text>
        <dbReference type="Rhea" id="RHEA:18585"/>
        <dbReference type="ChEBI" id="CHEBI:57642"/>
        <dbReference type="ChEBI" id="CHEBI:59776"/>
        <dbReference type="EC" id="5.3.1.1"/>
    </reaction>
</comment>
<dbReference type="GO" id="GO:0005829">
    <property type="term" value="C:cytosol"/>
    <property type="evidence" value="ECO:0007669"/>
    <property type="project" value="TreeGrafter"/>
</dbReference>
<comment type="pathway">
    <text evidence="8 9">Carbohydrate biosynthesis; gluconeogenesis.</text>
</comment>
<feature type="active site" description="Proton acceptor" evidence="8">
    <location>
        <position position="168"/>
    </location>
</feature>